<reference evidence="1 2" key="1">
    <citation type="submission" date="2017-07" db="EMBL/GenBank/DDBJ databases">
        <title>Streptococcus pluranimalium as cause of bovine abortion.</title>
        <authorList>
            <person name="Rodriguez Campos S."/>
            <person name="Gobeli Brawand S."/>
            <person name="Brodard I."/>
            <person name="Rychener L."/>
            <person name="Perreten V."/>
        </authorList>
    </citation>
    <scope>NUCLEOTIDE SEQUENCE [LARGE SCALE GENOMIC DNA]</scope>
    <source>
        <strain evidence="1 2">14A0014</strain>
    </source>
</reference>
<evidence type="ECO:0008006" key="3">
    <source>
        <dbReference type="Google" id="ProtNLM"/>
    </source>
</evidence>
<dbReference type="GO" id="GO:0003677">
    <property type="term" value="F:DNA binding"/>
    <property type="evidence" value="ECO:0007669"/>
    <property type="project" value="InterPro"/>
</dbReference>
<dbReference type="EMBL" id="CP022601">
    <property type="protein sequence ID" value="AXJ13657.1"/>
    <property type="molecule type" value="Genomic_DNA"/>
</dbReference>
<dbReference type="Pfam" id="PF01527">
    <property type="entry name" value="HTH_Tnp_1"/>
    <property type="match status" value="1"/>
</dbReference>
<dbReference type="InterPro" id="IPR002514">
    <property type="entry name" value="Transposase_8"/>
</dbReference>
<organism evidence="1 2">
    <name type="scientific">Streptococcus pluranimalium</name>
    <dbReference type="NCBI Taxonomy" id="82348"/>
    <lineage>
        <taxon>Bacteria</taxon>
        <taxon>Bacillati</taxon>
        <taxon>Bacillota</taxon>
        <taxon>Bacilli</taxon>
        <taxon>Lactobacillales</taxon>
        <taxon>Streptococcaceae</taxon>
        <taxon>Streptococcus</taxon>
    </lineage>
</organism>
<accession>A0A345VLQ5</accession>
<dbReference type="AlphaFoldDB" id="A0A345VLQ5"/>
<sequence length="141" mass="16282">MVKIAKGKYKEWLTSEKLDIVAGWAQDGLTNNDIAYNIGINPDTLYTWIKKYPEFSEVLKVNKEVADRRVENALYKSAIGFTYEEETVTNQGEVVTVKKYSKPNTTAQIFWLKNRKQEWSDRQEIEHTGTVVFANEDSIPD</sequence>
<dbReference type="GO" id="GO:0006313">
    <property type="term" value="P:DNA transposition"/>
    <property type="evidence" value="ECO:0007669"/>
    <property type="project" value="InterPro"/>
</dbReference>
<gene>
    <name evidence="1" type="ORF">Sp14A_17500</name>
</gene>
<dbReference type="RefSeq" id="WP_338105214.1">
    <property type="nucleotide sequence ID" value="NZ_CP022601.1"/>
</dbReference>
<evidence type="ECO:0000313" key="2">
    <source>
        <dbReference type="Proteomes" id="UP000255411"/>
    </source>
</evidence>
<proteinExistence type="predicted"/>
<dbReference type="GO" id="GO:0004803">
    <property type="term" value="F:transposase activity"/>
    <property type="evidence" value="ECO:0007669"/>
    <property type="project" value="InterPro"/>
</dbReference>
<dbReference type="InterPro" id="IPR009057">
    <property type="entry name" value="Homeodomain-like_sf"/>
</dbReference>
<protein>
    <recommendedName>
        <fullName evidence="3">Transposase</fullName>
    </recommendedName>
</protein>
<dbReference type="Proteomes" id="UP000255411">
    <property type="component" value="Chromosome"/>
</dbReference>
<name>A0A345VLQ5_9STRE</name>
<dbReference type="SUPFAM" id="SSF46689">
    <property type="entry name" value="Homeodomain-like"/>
    <property type="match status" value="1"/>
</dbReference>
<dbReference type="Gene3D" id="1.10.10.60">
    <property type="entry name" value="Homeodomain-like"/>
    <property type="match status" value="1"/>
</dbReference>
<evidence type="ECO:0000313" key="1">
    <source>
        <dbReference type="EMBL" id="AXJ13657.1"/>
    </source>
</evidence>